<keyword evidence="2" id="KW-0121">Carboxypeptidase</keyword>
<keyword evidence="3" id="KW-1185">Reference proteome</keyword>
<organism evidence="2 3">
    <name type="scientific">Filimonas effusa</name>
    <dbReference type="NCBI Taxonomy" id="2508721"/>
    <lineage>
        <taxon>Bacteria</taxon>
        <taxon>Pseudomonadati</taxon>
        <taxon>Bacteroidota</taxon>
        <taxon>Chitinophagia</taxon>
        <taxon>Chitinophagales</taxon>
        <taxon>Chitinophagaceae</taxon>
        <taxon>Filimonas</taxon>
    </lineage>
</organism>
<evidence type="ECO:0000256" key="1">
    <source>
        <dbReference type="SAM" id="SignalP"/>
    </source>
</evidence>
<dbReference type="RefSeq" id="WP_129002483.1">
    <property type="nucleotide sequence ID" value="NZ_SDHZ01000001.1"/>
</dbReference>
<comment type="caution">
    <text evidence="2">The sequence shown here is derived from an EMBL/GenBank/DDBJ whole genome shotgun (WGS) entry which is preliminary data.</text>
</comment>
<evidence type="ECO:0000313" key="3">
    <source>
        <dbReference type="Proteomes" id="UP000290545"/>
    </source>
</evidence>
<protein>
    <submittedName>
        <fullName evidence="2">Carboxypeptidase regulatory-like domain-containing protein</fullName>
    </submittedName>
</protein>
<reference evidence="2 3" key="1">
    <citation type="submission" date="2019-01" db="EMBL/GenBank/DDBJ databases">
        <title>Filimonas sp. strain TTM-71.</title>
        <authorList>
            <person name="Chen W.-M."/>
        </authorList>
    </citation>
    <scope>NUCLEOTIDE SEQUENCE [LARGE SCALE GENOMIC DNA]</scope>
    <source>
        <strain evidence="2 3">TTM-71</strain>
    </source>
</reference>
<sequence>MAFRFLLALALMPLALQAQTFNTGANKTGRSFFPAGNVEGRLVDSTNKPVKGATVILQQQDFNIGTPEAGAPDPYYKEVTTKKNGKFSFGMLRPFHRYKLTVMADGYRRLEKNINYATPSGNKTAREMEDSLALALPNRRISSTGKDLGDLHLIALPR</sequence>
<gene>
    <name evidence="2" type="ORF">ESB13_08015</name>
</gene>
<proteinExistence type="predicted"/>
<feature type="signal peptide" evidence="1">
    <location>
        <begin position="1"/>
        <end position="18"/>
    </location>
</feature>
<dbReference type="SUPFAM" id="SSF49464">
    <property type="entry name" value="Carboxypeptidase regulatory domain-like"/>
    <property type="match status" value="1"/>
</dbReference>
<name>A0A4V1MAQ9_9BACT</name>
<dbReference type="AlphaFoldDB" id="A0A4V1MAQ9"/>
<dbReference type="Gene3D" id="2.60.40.1120">
    <property type="entry name" value="Carboxypeptidase-like, regulatory domain"/>
    <property type="match status" value="1"/>
</dbReference>
<accession>A0A4V1MAQ9</accession>
<dbReference type="GO" id="GO:0004180">
    <property type="term" value="F:carboxypeptidase activity"/>
    <property type="evidence" value="ECO:0007669"/>
    <property type="project" value="UniProtKB-KW"/>
</dbReference>
<dbReference type="OrthoDB" id="680342at2"/>
<keyword evidence="1" id="KW-0732">Signal</keyword>
<dbReference type="InterPro" id="IPR008969">
    <property type="entry name" value="CarboxyPept-like_regulatory"/>
</dbReference>
<evidence type="ECO:0000313" key="2">
    <source>
        <dbReference type="EMBL" id="RXK86736.1"/>
    </source>
</evidence>
<dbReference type="EMBL" id="SDHZ01000001">
    <property type="protein sequence ID" value="RXK86736.1"/>
    <property type="molecule type" value="Genomic_DNA"/>
</dbReference>
<dbReference type="Pfam" id="PF13620">
    <property type="entry name" value="CarboxypepD_reg"/>
    <property type="match status" value="1"/>
</dbReference>
<feature type="chain" id="PRO_5020718887" evidence="1">
    <location>
        <begin position="19"/>
        <end position="158"/>
    </location>
</feature>
<dbReference type="Proteomes" id="UP000290545">
    <property type="component" value="Unassembled WGS sequence"/>
</dbReference>
<keyword evidence="2" id="KW-0645">Protease</keyword>
<keyword evidence="2" id="KW-0378">Hydrolase</keyword>